<dbReference type="InterPro" id="IPR010065">
    <property type="entry name" value="AA_ABC_transptr_permease_3TM"/>
</dbReference>
<dbReference type="InterPro" id="IPR043429">
    <property type="entry name" value="ArtM/GltK/GlnP/TcyL/YhdX-like"/>
</dbReference>
<dbReference type="GO" id="GO:0022857">
    <property type="term" value="F:transmembrane transporter activity"/>
    <property type="evidence" value="ECO:0007669"/>
    <property type="project" value="InterPro"/>
</dbReference>
<dbReference type="CDD" id="cd06261">
    <property type="entry name" value="TM_PBP2"/>
    <property type="match status" value="1"/>
</dbReference>
<evidence type="ECO:0000256" key="6">
    <source>
        <dbReference type="ARBA" id="ARBA00022692"/>
    </source>
</evidence>
<organism evidence="13 14">
    <name type="scientific">Baumannia cicadellinicola subsp. Homalodisca coagulata</name>
    <dbReference type="NCBI Taxonomy" id="374463"/>
    <lineage>
        <taxon>Bacteria</taxon>
        <taxon>Pseudomonadati</taxon>
        <taxon>Pseudomonadota</taxon>
        <taxon>Gammaproteobacteria</taxon>
        <taxon>Candidatus Palibaumannia</taxon>
    </lineage>
</organism>
<evidence type="ECO:0000313" key="13">
    <source>
        <dbReference type="EMBL" id="ABF14109.1"/>
    </source>
</evidence>
<dbReference type="Gene3D" id="1.10.3720.10">
    <property type="entry name" value="MetI-like"/>
    <property type="match status" value="1"/>
</dbReference>
<feature type="transmembrane region" description="Helical" evidence="11">
    <location>
        <begin position="20"/>
        <end position="43"/>
    </location>
</feature>
<feature type="transmembrane region" description="Helical" evidence="11">
    <location>
        <begin position="154"/>
        <end position="176"/>
    </location>
</feature>
<dbReference type="HOGENOM" id="CLU_019602_1_4_6"/>
<dbReference type="SUPFAM" id="SSF161098">
    <property type="entry name" value="MetI-like"/>
    <property type="match status" value="1"/>
</dbReference>
<keyword evidence="14" id="KW-1185">Reference proteome</keyword>
<feature type="transmembrane region" description="Helical" evidence="11">
    <location>
        <begin position="81"/>
        <end position="99"/>
    </location>
</feature>
<evidence type="ECO:0000256" key="9">
    <source>
        <dbReference type="ARBA" id="ARBA00023136"/>
    </source>
</evidence>
<dbReference type="PROSITE" id="PS50928">
    <property type="entry name" value="ABC_TM1"/>
    <property type="match status" value="1"/>
</dbReference>
<keyword evidence="5" id="KW-0997">Cell inner membrane</keyword>
<evidence type="ECO:0000256" key="10">
    <source>
        <dbReference type="ARBA" id="ARBA00040319"/>
    </source>
</evidence>
<evidence type="ECO:0000256" key="3">
    <source>
        <dbReference type="ARBA" id="ARBA00022448"/>
    </source>
</evidence>
<evidence type="ECO:0000256" key="1">
    <source>
        <dbReference type="ARBA" id="ARBA00004429"/>
    </source>
</evidence>
<feature type="transmembrane region" description="Helical" evidence="11">
    <location>
        <begin position="188"/>
        <end position="207"/>
    </location>
</feature>
<feature type="transmembrane region" description="Helical" evidence="11">
    <location>
        <begin position="50"/>
        <end position="69"/>
    </location>
</feature>
<name>Q1LTE0_BAUCH</name>
<keyword evidence="8 11" id="KW-1133">Transmembrane helix</keyword>
<dbReference type="EMBL" id="CP000238">
    <property type="protein sequence ID" value="ABF14109.1"/>
    <property type="molecule type" value="Genomic_DNA"/>
</dbReference>
<evidence type="ECO:0000256" key="11">
    <source>
        <dbReference type="RuleBase" id="RU363032"/>
    </source>
</evidence>
<dbReference type="NCBIfam" id="NF008336">
    <property type="entry name" value="PRK11122.1"/>
    <property type="match status" value="1"/>
</dbReference>
<evidence type="ECO:0000256" key="7">
    <source>
        <dbReference type="ARBA" id="ARBA00022970"/>
    </source>
</evidence>
<accession>Q1LTE0</accession>
<proteinExistence type="inferred from homology"/>
<evidence type="ECO:0000256" key="8">
    <source>
        <dbReference type="ARBA" id="ARBA00022989"/>
    </source>
</evidence>
<evidence type="ECO:0000256" key="4">
    <source>
        <dbReference type="ARBA" id="ARBA00022475"/>
    </source>
</evidence>
<dbReference type="NCBIfam" id="TIGR01726">
    <property type="entry name" value="HEQRo_perm_3TM"/>
    <property type="match status" value="1"/>
</dbReference>
<dbReference type="InterPro" id="IPR000515">
    <property type="entry name" value="MetI-like"/>
</dbReference>
<dbReference type="Proteomes" id="UP000002427">
    <property type="component" value="Chromosome"/>
</dbReference>
<dbReference type="RefSeq" id="WP_011520507.1">
    <property type="nucleotide sequence ID" value="NC_007984.1"/>
</dbReference>
<feature type="domain" description="ABC transmembrane type-1" evidence="12">
    <location>
        <begin position="12"/>
        <end position="207"/>
    </location>
</feature>
<dbReference type="OrthoDB" id="4404959at2"/>
<comment type="subcellular location">
    <subcellularLocation>
        <location evidence="1">Cell inner membrane</location>
        <topology evidence="1">Multi-pass membrane protein</topology>
    </subcellularLocation>
    <subcellularLocation>
        <location evidence="11">Cell membrane</location>
        <topology evidence="11">Multi-pass membrane protein</topology>
    </subcellularLocation>
</comment>
<dbReference type="GO" id="GO:0043190">
    <property type="term" value="C:ATP-binding cassette (ABC) transporter complex"/>
    <property type="evidence" value="ECO:0007669"/>
    <property type="project" value="InterPro"/>
</dbReference>
<gene>
    <name evidence="13" type="primary">artM</name>
    <name evidence="13" type="ordered locus">BCI_0326</name>
</gene>
<keyword evidence="3 11" id="KW-0813">Transport</keyword>
<dbReference type="KEGG" id="bci:BCI_0326"/>
<sequence>MFNYFITLLFGLPNSLSLMIAAVLIALVLALIFTTIIILNIPILSYLVKIYILVFTGTPFLIQLFLIYYGPGQFVDLYSPWVWSLLSQPWLCAMLALALNSTAYSTQLFVGAIRAIPLGQWHACTTLGMDKKQSLFVLMPLALKRSLNAYSNEIILVLKSTSLVYTITIMDVMGYSQLIYGRTYDIKVFIVTGIIYCLIISIIKILIHYIKQRILRFELHHNQ</sequence>
<evidence type="ECO:0000256" key="2">
    <source>
        <dbReference type="ARBA" id="ARBA00010072"/>
    </source>
</evidence>
<dbReference type="Pfam" id="PF00528">
    <property type="entry name" value="BPD_transp_1"/>
    <property type="match status" value="1"/>
</dbReference>
<dbReference type="STRING" id="374463.BCI_0326"/>
<keyword evidence="6 11" id="KW-0812">Transmembrane</keyword>
<reference evidence="13 14" key="1">
    <citation type="journal article" date="2006" name="PLoS Biol.">
        <title>Metabolic complementarity and genomics of the dual bacterial symbiosis of sharpshooters.</title>
        <authorList>
            <person name="Wu D."/>
            <person name="Daugherty S.C."/>
            <person name="Van Aken S.E."/>
            <person name="Pai G.H."/>
            <person name="Watkins K.L."/>
            <person name="Khouri H."/>
            <person name="Tallon L.J."/>
            <person name="Zaborsky J.M."/>
            <person name="Dunbar H.E."/>
            <person name="Tran P.L."/>
            <person name="Moran N.A."/>
            <person name="Eisen J.A."/>
        </authorList>
    </citation>
    <scope>NUCLEOTIDE SEQUENCE [LARGE SCALE GENOMIC DNA]</scope>
    <source>
        <strain evidence="13">Hc</strain>
    </source>
</reference>
<keyword evidence="9 11" id="KW-0472">Membrane</keyword>
<keyword evidence="7" id="KW-0029">Amino-acid transport</keyword>
<evidence type="ECO:0000259" key="12">
    <source>
        <dbReference type="PROSITE" id="PS50928"/>
    </source>
</evidence>
<dbReference type="AlphaFoldDB" id="Q1LTE0"/>
<comment type="similarity">
    <text evidence="2">Belongs to the binding-protein-dependent transport system permease family. HisMQ subfamily.</text>
</comment>
<evidence type="ECO:0000256" key="5">
    <source>
        <dbReference type="ARBA" id="ARBA00022519"/>
    </source>
</evidence>
<dbReference type="InterPro" id="IPR035906">
    <property type="entry name" value="MetI-like_sf"/>
</dbReference>
<keyword evidence="4" id="KW-1003">Cell membrane</keyword>
<protein>
    <recommendedName>
        <fullName evidence="10">Arginine ABC transporter permease protein ArtM</fullName>
    </recommendedName>
</protein>
<evidence type="ECO:0000313" key="14">
    <source>
        <dbReference type="Proteomes" id="UP000002427"/>
    </source>
</evidence>
<dbReference type="PANTHER" id="PTHR30614">
    <property type="entry name" value="MEMBRANE COMPONENT OF AMINO ACID ABC TRANSPORTER"/>
    <property type="match status" value="1"/>
</dbReference>
<dbReference type="PANTHER" id="PTHR30614:SF10">
    <property type="entry name" value="ARGININE ABC TRANSPORTER PERMEASE PROTEIN ARTM"/>
    <property type="match status" value="1"/>
</dbReference>
<dbReference type="GO" id="GO:0006865">
    <property type="term" value="P:amino acid transport"/>
    <property type="evidence" value="ECO:0007669"/>
    <property type="project" value="UniProtKB-KW"/>
</dbReference>